<reference evidence="3 4" key="1">
    <citation type="submission" date="2020-04" db="EMBL/GenBank/DDBJ databases">
        <title>Flammeovirgaceae bacterium KN852 isolated from deep sea.</title>
        <authorList>
            <person name="Zhang D.-C."/>
        </authorList>
    </citation>
    <scope>NUCLEOTIDE SEQUENCE [LARGE SCALE GENOMIC DNA]</scope>
    <source>
        <strain evidence="3 4">KN852</strain>
    </source>
</reference>
<feature type="domain" description="F5/8 type C" evidence="2">
    <location>
        <begin position="940"/>
        <end position="1079"/>
    </location>
</feature>
<gene>
    <name evidence="3" type="ORF">HH304_10250</name>
</gene>
<dbReference type="NCBIfam" id="TIGR04183">
    <property type="entry name" value="Por_Secre_tail"/>
    <property type="match status" value="1"/>
</dbReference>
<dbReference type="InterPro" id="IPR008979">
    <property type="entry name" value="Galactose-bd-like_sf"/>
</dbReference>
<comment type="caution">
    <text evidence="3">The sequence shown here is derived from an EMBL/GenBank/DDBJ whole genome shotgun (WGS) entry which is preliminary data.</text>
</comment>
<dbReference type="InterPro" id="IPR026444">
    <property type="entry name" value="Secre_tail"/>
</dbReference>
<protein>
    <submittedName>
        <fullName evidence="3">T9SS type A sorting domain-containing protein</fullName>
    </submittedName>
</protein>
<evidence type="ECO:0000256" key="1">
    <source>
        <dbReference type="SAM" id="Phobius"/>
    </source>
</evidence>
<dbReference type="RefSeq" id="WP_169681066.1">
    <property type="nucleotide sequence ID" value="NZ_JABBNU010000006.1"/>
</dbReference>
<dbReference type="Proteomes" id="UP000559010">
    <property type="component" value="Unassembled WGS sequence"/>
</dbReference>
<dbReference type="InterPro" id="IPR000421">
    <property type="entry name" value="FA58C"/>
</dbReference>
<dbReference type="EMBL" id="JABBNU010000006">
    <property type="protein sequence ID" value="NMM48780.1"/>
    <property type="molecule type" value="Genomic_DNA"/>
</dbReference>
<keyword evidence="1" id="KW-1133">Transmembrane helix</keyword>
<dbReference type="AlphaFoldDB" id="A0A848J2L1"/>
<proteinExistence type="predicted"/>
<keyword evidence="4" id="KW-1185">Reference proteome</keyword>
<dbReference type="Gene3D" id="2.60.120.260">
    <property type="entry name" value="Galactose-binding domain-like"/>
    <property type="match status" value="2"/>
</dbReference>
<feature type="domain" description="F5/8 type C" evidence="2">
    <location>
        <begin position="716"/>
        <end position="853"/>
    </location>
</feature>
<evidence type="ECO:0000313" key="4">
    <source>
        <dbReference type="Proteomes" id="UP000559010"/>
    </source>
</evidence>
<evidence type="ECO:0000313" key="3">
    <source>
        <dbReference type="EMBL" id="NMM48780.1"/>
    </source>
</evidence>
<dbReference type="PROSITE" id="PS50022">
    <property type="entry name" value="FA58C_3"/>
    <property type="match status" value="2"/>
</dbReference>
<keyword evidence="1" id="KW-0812">Transmembrane</keyword>
<name>A0A848J2L1_9BACT</name>
<dbReference type="SUPFAM" id="SSF49785">
    <property type="entry name" value="Galactose-binding domain-like"/>
    <property type="match status" value="2"/>
</dbReference>
<sequence length="1174" mass="133112">MKLSILPNLKSHIIILYDVLFLSCVLSLVNVVNIYAQQGENKIELQATGNEVMWNEGNDAESVYSLKFKNITSETTTYQIKVVNDVDQPDSIDGQYGKLIYQTDYVFLDTGASEFEWYEIVSNENLIWELDIPGGKFDPPPTPIKELINNPGEEDFYFPFFGEVISLRDFALAEQGGIGYFPEKDGDFFSYEYPVDSYYPDGFIYPLLSVVPQILEVYYKEYPDFAVIQFFYKLWSRPDDDFIYQIKVNKNGDIKFLYKLMEFSPTCNNVATFMGLESLDGIRTHNNETPGPYCFYDEKIVLEDISVSYNYLPQRILYPNIKSVTLNPGEETTIDFYPRKNLGPGNYTTNIKISDDNSEIYQIPIFATVYSNEVEISTLSKMIWRSGSITSDMLDIKIKNLINEERNFIIRSDFSFSNQGATDKFIVSDRMYLPFDTDDFYIGNEVGNNKFLTKNYIFPNIVIPENKLDYPGFYTALGGSYARFGDILKYNNRQDSTFKFTFFDEEVHLKDFMLSEYGYFANYNPPPGQYYPPYDFDPGDMSEPNGIIAPFVGEITFNPSDNLSGIFYDELIIEGQKVAAIYFNRFKPDGSETILTCRLLILRNGDFIIEKAGNFDDFPSIRKTAGIESKDGTEYAYRNMDPTVQFDNNRIFIFRDRFPLFAPLVSTTAANATEMVQMNPNFKAIPGLHNVAIYLDEIVGNDTIPNVAKTRLQADVLTVDCALTDQNLSLNSDISASSSAASWWQPDRMIDGAQNTRWSTTANQAEIIVDLNQDINLDEIKIFWDYARAKSYSVYSKLIDTDAWTLIYSDMNNLEVNNLLLFTDVSSRYLKIVCSVPFTTYGYSIKELEVYGGCLTEPIVPASGEIFPFTLNLKPGDEVQLIANVVDSKGNVIDQPDGEWFTNSGNVNVDVNGLLTALSPGAFTVEYHIGALILTRDGFVSPDDCAISPSDNLALNMPSFGSSQEGQFFEAKKANDGNLSSRWSSRYADNQWYYVELGDEYEIFGVNIVWNYSAASSYELQYRNSEGVWKVFYQDFDADGGTDVLKFETGIITDAIRLWGFERNTSYGISIHEFQVFGSCPSTGASSELLLTGVSAYPNPLGQTLQLKLNTEKTEKYQLKLYDSNFNLYFNGEFELGMNPIELPINISTLPVGVYILKMVSKEGVSTSIKLVKE</sequence>
<evidence type="ECO:0000259" key="2">
    <source>
        <dbReference type="PROSITE" id="PS50022"/>
    </source>
</evidence>
<keyword evidence="1" id="KW-0472">Membrane</keyword>
<feature type="transmembrane region" description="Helical" evidence="1">
    <location>
        <begin position="12"/>
        <end position="36"/>
    </location>
</feature>
<organism evidence="3 4">
    <name type="scientific">Marinigracilibium pacificum</name>
    <dbReference type="NCBI Taxonomy" id="2729599"/>
    <lineage>
        <taxon>Bacteria</taxon>
        <taxon>Pseudomonadati</taxon>
        <taxon>Bacteroidota</taxon>
        <taxon>Cytophagia</taxon>
        <taxon>Cytophagales</taxon>
        <taxon>Flammeovirgaceae</taxon>
        <taxon>Marinigracilibium</taxon>
    </lineage>
</organism>
<accession>A0A848J2L1</accession>
<dbReference type="Pfam" id="PF00754">
    <property type="entry name" value="F5_F8_type_C"/>
    <property type="match status" value="2"/>
</dbReference>